<name>A0A803NLT1_CANSA</name>
<feature type="compositionally biased region" description="Polar residues" evidence="1">
    <location>
        <begin position="134"/>
        <end position="153"/>
    </location>
</feature>
<reference evidence="2" key="2">
    <citation type="submission" date="2021-03" db="UniProtKB">
        <authorList>
            <consortium name="EnsemblPlants"/>
        </authorList>
    </citation>
    <scope>IDENTIFICATION</scope>
</reference>
<evidence type="ECO:0000313" key="2">
    <source>
        <dbReference type="EnsemblPlants" id="cds.evm.model.01.2593"/>
    </source>
</evidence>
<feature type="region of interest" description="Disordered" evidence="1">
    <location>
        <begin position="134"/>
        <end position="197"/>
    </location>
</feature>
<keyword evidence="3" id="KW-1185">Reference proteome</keyword>
<evidence type="ECO:0000313" key="3">
    <source>
        <dbReference type="Proteomes" id="UP000596661"/>
    </source>
</evidence>
<feature type="region of interest" description="Disordered" evidence="1">
    <location>
        <begin position="407"/>
        <end position="439"/>
    </location>
</feature>
<reference evidence="2" key="1">
    <citation type="submission" date="2018-11" db="EMBL/GenBank/DDBJ databases">
        <authorList>
            <person name="Grassa J C."/>
        </authorList>
    </citation>
    <scope>NUCLEOTIDE SEQUENCE [LARGE SCALE GENOMIC DNA]</scope>
</reference>
<organism evidence="2 3">
    <name type="scientific">Cannabis sativa</name>
    <name type="common">Hemp</name>
    <name type="synonym">Marijuana</name>
    <dbReference type="NCBI Taxonomy" id="3483"/>
    <lineage>
        <taxon>Eukaryota</taxon>
        <taxon>Viridiplantae</taxon>
        <taxon>Streptophyta</taxon>
        <taxon>Embryophyta</taxon>
        <taxon>Tracheophyta</taxon>
        <taxon>Spermatophyta</taxon>
        <taxon>Magnoliopsida</taxon>
        <taxon>eudicotyledons</taxon>
        <taxon>Gunneridae</taxon>
        <taxon>Pentapetalae</taxon>
        <taxon>rosids</taxon>
        <taxon>fabids</taxon>
        <taxon>Rosales</taxon>
        <taxon>Cannabaceae</taxon>
        <taxon>Cannabis</taxon>
    </lineage>
</organism>
<evidence type="ECO:0000256" key="1">
    <source>
        <dbReference type="SAM" id="MobiDB-lite"/>
    </source>
</evidence>
<dbReference type="PANTHER" id="PTHR47481">
    <property type="match status" value="1"/>
</dbReference>
<feature type="region of interest" description="Disordered" evidence="1">
    <location>
        <begin position="1"/>
        <end position="20"/>
    </location>
</feature>
<protein>
    <submittedName>
        <fullName evidence="2">Uncharacterized protein</fullName>
    </submittedName>
</protein>
<feature type="compositionally biased region" description="Polar residues" evidence="1">
    <location>
        <begin position="350"/>
        <end position="362"/>
    </location>
</feature>
<feature type="compositionally biased region" description="Polar residues" evidence="1">
    <location>
        <begin position="429"/>
        <end position="439"/>
    </location>
</feature>
<proteinExistence type="predicted"/>
<dbReference type="EMBL" id="UZAU01000077">
    <property type="status" value="NOT_ANNOTATED_CDS"/>
    <property type="molecule type" value="Genomic_DNA"/>
</dbReference>
<dbReference type="Gramene" id="evm.model.01.2593">
    <property type="protein sequence ID" value="cds.evm.model.01.2593"/>
    <property type="gene ID" value="evm.TU.01.2593"/>
</dbReference>
<sequence length="439" mass="47605">MSTGDQTPHNQASTGGARTTASNIATATNVASASNAPTPSAPFGSTLTQPFALKLDRNNYTLWRTMVFTIVQWPSSRRILESWRSRPPRDHTNFEYLPIVLIIEARELTSWQQLQDILLSFDSKMERLQSVSGNSMKTLNGSTAPSANLTNKGGTAGTGSNPSNFGNGRGNRGGNTLNRGNRGKPFRGGRSCGRSNGPKPTCQVCGRYGHSAAHCYNHYDETYMGTAPTGGNNTSGGSSNASAFLTAPENTDLDSWYANSGATNHVTADASNLSQKSEYNGKESLVVGDGNKLLISRDMATRRVVLEGKLKDGLYQLEKATTKSVAPITFNGSLNHSCFVSNLSSVSSSHETTQRYPQNSQERQTEETEGYLECDMPYNPPGTKKPEIPLRNKGNLGTQPWIYVSSVEDHQPSLQAHRKGGRTNPYRGNETNQTLGRRA</sequence>
<dbReference type="AlphaFoldDB" id="A0A803NLT1"/>
<accession>A0A803NLT1</accession>
<feature type="region of interest" description="Disordered" evidence="1">
    <location>
        <begin position="349"/>
        <end position="393"/>
    </location>
</feature>
<dbReference type="EnsemblPlants" id="evm.model.01.2593">
    <property type="protein sequence ID" value="cds.evm.model.01.2593"/>
    <property type="gene ID" value="evm.TU.01.2593"/>
</dbReference>
<feature type="compositionally biased region" description="Polar residues" evidence="1">
    <location>
        <begin position="1"/>
        <end position="16"/>
    </location>
</feature>
<dbReference type="PANTHER" id="PTHR47481:SF31">
    <property type="entry name" value="OS01G0873500 PROTEIN"/>
    <property type="match status" value="1"/>
</dbReference>
<dbReference type="Proteomes" id="UP000596661">
    <property type="component" value="Chromosome 1"/>
</dbReference>